<feature type="signal peptide" evidence="1">
    <location>
        <begin position="1"/>
        <end position="22"/>
    </location>
</feature>
<keyword evidence="3" id="KW-1185">Reference proteome</keyword>
<gene>
    <name evidence="2" type="ORF">GCM10017056_29210</name>
</gene>
<protein>
    <submittedName>
        <fullName evidence="2">Uncharacterized protein</fullName>
    </submittedName>
</protein>
<dbReference type="EMBL" id="BNCJ01000008">
    <property type="protein sequence ID" value="GHF55843.1"/>
    <property type="molecule type" value="Genomic_DNA"/>
</dbReference>
<comment type="caution">
    <text evidence="2">The sequence shown here is derived from an EMBL/GenBank/DDBJ whole genome shotgun (WGS) entry which is preliminary data.</text>
</comment>
<dbReference type="AlphaFoldDB" id="A0A8J3GYU9"/>
<dbReference type="Proteomes" id="UP000626220">
    <property type="component" value="Unassembled WGS sequence"/>
</dbReference>
<name>A0A8J3GYU9_9RHOB</name>
<reference evidence="2" key="1">
    <citation type="journal article" date="2014" name="Int. J. Syst. Evol. Microbiol.">
        <title>Complete genome sequence of Corynebacterium casei LMG S-19264T (=DSM 44701T), isolated from a smear-ripened cheese.</title>
        <authorList>
            <consortium name="US DOE Joint Genome Institute (JGI-PGF)"/>
            <person name="Walter F."/>
            <person name="Albersmeier A."/>
            <person name="Kalinowski J."/>
            <person name="Ruckert C."/>
        </authorList>
    </citation>
    <scope>NUCLEOTIDE SEQUENCE</scope>
    <source>
        <strain evidence="2">KCTC 42650</strain>
    </source>
</reference>
<evidence type="ECO:0000313" key="3">
    <source>
        <dbReference type="Proteomes" id="UP000626220"/>
    </source>
</evidence>
<evidence type="ECO:0000313" key="2">
    <source>
        <dbReference type="EMBL" id="GHF55843.1"/>
    </source>
</evidence>
<evidence type="ECO:0000256" key="1">
    <source>
        <dbReference type="SAM" id="SignalP"/>
    </source>
</evidence>
<keyword evidence="1" id="KW-0732">Signal</keyword>
<proteinExistence type="predicted"/>
<organism evidence="2 3">
    <name type="scientific">Seohaeicola zhoushanensis</name>
    <dbReference type="NCBI Taxonomy" id="1569283"/>
    <lineage>
        <taxon>Bacteria</taxon>
        <taxon>Pseudomonadati</taxon>
        <taxon>Pseudomonadota</taxon>
        <taxon>Alphaproteobacteria</taxon>
        <taxon>Rhodobacterales</taxon>
        <taxon>Roseobacteraceae</taxon>
        <taxon>Seohaeicola</taxon>
    </lineage>
</organism>
<reference evidence="2" key="2">
    <citation type="submission" date="2020-09" db="EMBL/GenBank/DDBJ databases">
        <authorList>
            <person name="Sun Q."/>
            <person name="Kim S."/>
        </authorList>
    </citation>
    <scope>NUCLEOTIDE SEQUENCE</scope>
    <source>
        <strain evidence="2">KCTC 42650</strain>
    </source>
</reference>
<accession>A0A8J3GYU9</accession>
<dbReference type="RefSeq" id="WP_189680831.1">
    <property type="nucleotide sequence ID" value="NZ_BNCJ01000008.1"/>
</dbReference>
<feature type="chain" id="PRO_5035240562" evidence="1">
    <location>
        <begin position="23"/>
        <end position="176"/>
    </location>
</feature>
<sequence length="176" mass="19649">MACFLRFAMTVVLLATALPATAQPARWTVVGEWDISYYPATGGCLAFTRWGKTNMFIGYDTRDGVKALDITLLDERWTSIETGAIYPVTVAFGHRPAWTLEMTGVFMDGAPGLNILLGAEGEKSRQLLAEFRRETRMTWAYADTELGRFPLRGSRRAFDAVLDCQRQHSSTITAQQ</sequence>